<comment type="caution">
    <text evidence="3">The sequence shown here is derived from an EMBL/GenBank/DDBJ whole genome shotgun (WGS) entry which is preliminary data.</text>
</comment>
<feature type="domain" description="UBA" evidence="2">
    <location>
        <begin position="92"/>
        <end position="132"/>
    </location>
</feature>
<reference evidence="3" key="1">
    <citation type="submission" date="2019-12" db="EMBL/GenBank/DDBJ databases">
        <title>Genome sequencing and annotation of Brassica cretica.</title>
        <authorList>
            <person name="Studholme D.J."/>
            <person name="Sarris P.F."/>
        </authorList>
    </citation>
    <scope>NUCLEOTIDE SEQUENCE</scope>
    <source>
        <strain evidence="3">PFS-102/07</strain>
        <tissue evidence="3">Leaf</tissue>
    </source>
</reference>
<protein>
    <recommendedName>
        <fullName evidence="2">UBA domain-containing protein</fullName>
    </recommendedName>
</protein>
<dbReference type="CDD" id="cd14287">
    <property type="entry name" value="UBA_At3g58460_like"/>
    <property type="match status" value="1"/>
</dbReference>
<dbReference type="FunFam" id="1.10.8.10:FF:000003">
    <property type="entry name" value="UV excision repair protein RAD23 homolog"/>
    <property type="match status" value="1"/>
</dbReference>
<dbReference type="AlphaFoldDB" id="A0A8S9KB61"/>
<feature type="region of interest" description="Disordered" evidence="1">
    <location>
        <begin position="20"/>
        <end position="45"/>
    </location>
</feature>
<evidence type="ECO:0000259" key="2">
    <source>
        <dbReference type="PROSITE" id="PS50030"/>
    </source>
</evidence>
<accession>A0A8S9KB61</accession>
<evidence type="ECO:0000256" key="1">
    <source>
        <dbReference type="SAM" id="MobiDB-lite"/>
    </source>
</evidence>
<dbReference type="InterPro" id="IPR009060">
    <property type="entry name" value="UBA-like_sf"/>
</dbReference>
<dbReference type="InterPro" id="IPR015940">
    <property type="entry name" value="UBA"/>
</dbReference>
<dbReference type="SUPFAM" id="SSF46934">
    <property type="entry name" value="UBA-like"/>
    <property type="match status" value="1"/>
</dbReference>
<name>A0A8S9KB61_BRACR</name>
<dbReference type="PROSITE" id="PS50030">
    <property type="entry name" value="UBA"/>
    <property type="match status" value="1"/>
</dbReference>
<dbReference type="Pfam" id="PF00627">
    <property type="entry name" value="UBA"/>
    <property type="match status" value="1"/>
</dbReference>
<evidence type="ECO:0000313" key="3">
    <source>
        <dbReference type="EMBL" id="KAF2591302.1"/>
    </source>
</evidence>
<dbReference type="SMART" id="SM00165">
    <property type="entry name" value="UBA"/>
    <property type="match status" value="1"/>
</dbReference>
<dbReference type="Gene3D" id="1.10.8.10">
    <property type="entry name" value="DNA helicase RuvA subunit, C-terminal domain"/>
    <property type="match status" value="1"/>
</dbReference>
<organism evidence="3">
    <name type="scientific">Brassica cretica</name>
    <name type="common">Mustard</name>
    <dbReference type="NCBI Taxonomy" id="69181"/>
    <lineage>
        <taxon>Eukaryota</taxon>
        <taxon>Viridiplantae</taxon>
        <taxon>Streptophyta</taxon>
        <taxon>Embryophyta</taxon>
        <taxon>Tracheophyta</taxon>
        <taxon>Spermatophyta</taxon>
        <taxon>Magnoliopsida</taxon>
        <taxon>eudicotyledons</taxon>
        <taxon>Gunneridae</taxon>
        <taxon>Pentapetalae</taxon>
        <taxon>rosids</taxon>
        <taxon>malvids</taxon>
        <taxon>Brassicales</taxon>
        <taxon>Brassicaceae</taxon>
        <taxon>Brassiceae</taxon>
        <taxon>Brassica</taxon>
    </lineage>
</organism>
<sequence length="134" mass="14175">MLGDPCLHGCHRGKHLISRFPGRGRTLSGTAHDPTPPAGETNPNLHARLLEDSTPDRLSDATVTGIAEPIPAARQVPIANATVLPQSQGRVAASEEQIQKLVAMGFERTQVEVALAAADDDLNVAVEILMSQQA</sequence>
<gene>
    <name evidence="3" type="ORF">F2Q70_00041101</name>
</gene>
<dbReference type="EMBL" id="QGKY02000190">
    <property type="protein sequence ID" value="KAF2591302.1"/>
    <property type="molecule type" value="Genomic_DNA"/>
</dbReference>
<proteinExistence type="predicted"/>